<dbReference type="InterPro" id="IPR019060">
    <property type="entry name" value="DUF2382"/>
</dbReference>
<dbReference type="EMBL" id="QTUA01000001">
    <property type="protein sequence ID" value="REF30101.1"/>
    <property type="molecule type" value="Genomic_DNA"/>
</dbReference>
<feature type="domain" description="PRC-barrel" evidence="2">
    <location>
        <begin position="3"/>
        <end position="72"/>
    </location>
</feature>
<reference evidence="4 5" key="1">
    <citation type="submission" date="2018-08" db="EMBL/GenBank/DDBJ databases">
        <title>Sequencing the genomes of 1000 actinobacteria strains.</title>
        <authorList>
            <person name="Klenk H.-P."/>
        </authorList>
    </citation>
    <scope>NUCLEOTIDE SEQUENCE [LARGE SCALE GENOMIC DNA]</scope>
    <source>
        <strain evidence="4 5">DSM 22967</strain>
    </source>
</reference>
<feature type="compositionally biased region" description="Basic and acidic residues" evidence="1">
    <location>
        <begin position="153"/>
        <end position="172"/>
    </location>
</feature>
<sequence>MNFDLDRLQHMNVLDQDGEKIGSVGQIYLDDETGRASFVTVKTGLFGTKETFVPLDGAREDGDDLRVPYTKDFVKDAPNVDADGHLSEQEQDAIQDYYRGQGAGRGDLRGDLRDDRRDEFVGNSTDLTDRTDLDARREGDVEAAMPVAGGADRNFDERRGNLEGDRHTDGDTDSMVRREEELRVGKERVETGRVRLRKHVVTEQKTITVPVEREEFEVVREPIAEGTTSQGELGDDEASITLSEERPVVDKVVVDKERVGLQTNTVQDDREVQAEVGREEIEVDLEGGVDRDGRIDRNDR</sequence>
<dbReference type="NCBIfam" id="TIGR02271">
    <property type="entry name" value="YsnF/AvaK domain"/>
    <property type="match status" value="1"/>
</dbReference>
<name>A0A3D9UZ62_9MICO</name>
<comment type="caution">
    <text evidence="4">The sequence shown here is derived from an EMBL/GenBank/DDBJ whole genome shotgun (WGS) entry which is preliminary data.</text>
</comment>
<dbReference type="Pfam" id="PF05239">
    <property type="entry name" value="PRC"/>
    <property type="match status" value="1"/>
</dbReference>
<dbReference type="Proteomes" id="UP000256253">
    <property type="component" value="Unassembled WGS sequence"/>
</dbReference>
<dbReference type="SUPFAM" id="SSF50346">
    <property type="entry name" value="PRC-barrel domain"/>
    <property type="match status" value="1"/>
</dbReference>
<accession>A0A3D9UZ62</accession>
<dbReference type="PANTHER" id="PTHR38463:SF1">
    <property type="entry name" value="STRESS RESPONSE PROTEIN YSNF"/>
    <property type="match status" value="1"/>
</dbReference>
<evidence type="ECO:0000259" key="3">
    <source>
        <dbReference type="Pfam" id="PF09557"/>
    </source>
</evidence>
<dbReference type="GO" id="GO:0030077">
    <property type="term" value="C:plasma membrane light-harvesting complex"/>
    <property type="evidence" value="ECO:0007669"/>
    <property type="project" value="InterPro"/>
</dbReference>
<organism evidence="4 5">
    <name type="scientific">Calidifontibacter indicus</name>
    <dbReference type="NCBI Taxonomy" id="419650"/>
    <lineage>
        <taxon>Bacteria</taxon>
        <taxon>Bacillati</taxon>
        <taxon>Actinomycetota</taxon>
        <taxon>Actinomycetes</taxon>
        <taxon>Micrococcales</taxon>
        <taxon>Dermacoccaceae</taxon>
        <taxon>Calidifontibacter</taxon>
    </lineage>
</organism>
<dbReference type="InterPro" id="IPR027275">
    <property type="entry name" value="PRC-brl_dom"/>
</dbReference>
<feature type="region of interest" description="Disordered" evidence="1">
    <location>
        <begin position="98"/>
        <end position="172"/>
    </location>
</feature>
<dbReference type="GO" id="GO:0019684">
    <property type="term" value="P:photosynthesis, light reaction"/>
    <property type="evidence" value="ECO:0007669"/>
    <property type="project" value="InterPro"/>
</dbReference>
<evidence type="ECO:0000259" key="2">
    <source>
        <dbReference type="Pfam" id="PF05239"/>
    </source>
</evidence>
<dbReference type="AlphaFoldDB" id="A0A3D9UZ62"/>
<dbReference type="RefSeq" id="WP_115922138.1">
    <property type="nucleotide sequence ID" value="NZ_QTUA01000001.1"/>
</dbReference>
<feature type="compositionally biased region" description="Basic and acidic residues" evidence="1">
    <location>
        <begin position="106"/>
        <end position="120"/>
    </location>
</feature>
<proteinExistence type="predicted"/>
<gene>
    <name evidence="4" type="ORF">DFJ65_1094</name>
</gene>
<evidence type="ECO:0000313" key="4">
    <source>
        <dbReference type="EMBL" id="REF30101.1"/>
    </source>
</evidence>
<evidence type="ECO:0000313" key="5">
    <source>
        <dbReference type="Proteomes" id="UP000256253"/>
    </source>
</evidence>
<dbReference type="OrthoDB" id="3712018at2"/>
<keyword evidence="5" id="KW-1185">Reference proteome</keyword>
<dbReference type="Gene3D" id="3.90.50.10">
    <property type="entry name" value="Photosynthetic Reaction Center, subunit H, domain 2"/>
    <property type="match status" value="1"/>
</dbReference>
<feature type="region of interest" description="Disordered" evidence="1">
    <location>
        <begin position="225"/>
        <end position="244"/>
    </location>
</feature>
<dbReference type="InterPro" id="IPR014747">
    <property type="entry name" value="Bac_photo_RC_H_C"/>
</dbReference>
<dbReference type="PANTHER" id="PTHR38463">
    <property type="entry name" value="STRESS RESPONSE PROTEIN YSNF"/>
    <property type="match status" value="1"/>
</dbReference>
<feature type="compositionally biased region" description="Basic and acidic residues" evidence="1">
    <location>
        <begin position="127"/>
        <end position="140"/>
    </location>
</feature>
<evidence type="ECO:0000256" key="1">
    <source>
        <dbReference type="SAM" id="MobiDB-lite"/>
    </source>
</evidence>
<feature type="domain" description="DUF2382" evidence="3">
    <location>
        <begin position="175"/>
        <end position="283"/>
    </location>
</feature>
<protein>
    <submittedName>
        <fullName evidence="4">Uncharacterized protein (TIGR02271 family)</fullName>
    </submittedName>
</protein>
<dbReference type="InterPro" id="IPR052967">
    <property type="entry name" value="Stress_Response_Assoc"/>
</dbReference>
<dbReference type="InterPro" id="IPR011033">
    <property type="entry name" value="PRC_barrel-like_sf"/>
</dbReference>
<dbReference type="Pfam" id="PF09557">
    <property type="entry name" value="DUF2382"/>
    <property type="match status" value="1"/>
</dbReference>